<organism evidence="2 3">
    <name type="scientific">Neolewinella xylanilytica</name>
    <dbReference type="NCBI Taxonomy" id="1514080"/>
    <lineage>
        <taxon>Bacteria</taxon>
        <taxon>Pseudomonadati</taxon>
        <taxon>Bacteroidota</taxon>
        <taxon>Saprospiria</taxon>
        <taxon>Saprospirales</taxon>
        <taxon>Lewinellaceae</taxon>
        <taxon>Neolewinella</taxon>
    </lineage>
</organism>
<dbReference type="InterPro" id="IPR015943">
    <property type="entry name" value="WD40/YVTN_repeat-like_dom_sf"/>
</dbReference>
<keyword evidence="1" id="KW-0732">Signal</keyword>
<dbReference type="InterPro" id="IPR011044">
    <property type="entry name" value="Quino_amine_DH_bsu"/>
</dbReference>
<sequence length="756" mass="81636">MKHLFTLFFLCLSLSGFSQRVVTAPGSFRDLVYVEARDRLYALQVSDNNAGSALCLIDRESGAILESYPIGLDPTRVVATSSGDYLYVAFASENRVRRFSLLTNSIDLDFSLGGEESFDGPFFAEDILPIRGSDDLLAVARGSYYTYPSGAGIALFDRGLQLPNVPTERPAGNTLVYTDQDATILAFENQLYYQLQRLAVTTGGLDRTASYDGLYTNNSARLEYAAGQLYAPNGGIAQIAEGVPGFFSVLSLEGLNQSGNLAVEAAPEENRLYYLGSGTFSGRLSISVFDLPSQTYVSTIELDPYALSYNWQGGSVLEKLGESETFAYITDDRVLGIVTLCGSASAEVPPALTGSLTICIGDSLLLTPPSGSLIAGGQVIWSTGATGDSIYVTEADEYSYRLVDPSGCPGPPSPFVYVDQMYYGYEPPYIEEPQTQVLCSGSTVELTAYSPYGFPVVWNTGDTTSVLTVSQAGTYFAYGIIEDNGCLSSPSEAYAFTAVDAAPPAAPVVEQGLFIDTCTTDLVDLSIADGDLYYYWTADYNGYYQELEGSSRIGIYPNYASTPSPFTVQAMDDNGCLSPITTGQFISRPLPDAPTIQYNEATTTLASTLSGPLYWYHEDVFEGETTGRYYRPQRNGFYTARKKGPYCLSEPSNLVSVGGVSTAVYDEVLSEQVRIFPVPARESVNVSIGSGLVWTLAPGLMDYQLFNHAGALITTGKLDPRVPQTPISVAGLPAGMYVLTLATREGQLLRKRITVM</sequence>
<accession>A0A2S6I9H5</accession>
<keyword evidence="3" id="KW-1185">Reference proteome</keyword>
<comment type="caution">
    <text evidence="2">The sequence shown here is derived from an EMBL/GenBank/DDBJ whole genome shotgun (WGS) entry which is preliminary data.</text>
</comment>
<dbReference type="Gene3D" id="2.130.10.10">
    <property type="entry name" value="YVTN repeat-like/Quinoprotein amine dehydrogenase"/>
    <property type="match status" value="1"/>
</dbReference>
<evidence type="ECO:0008006" key="4">
    <source>
        <dbReference type="Google" id="ProtNLM"/>
    </source>
</evidence>
<dbReference type="SUPFAM" id="SSF50969">
    <property type="entry name" value="YVTN repeat-like/Quinoprotein amine dehydrogenase"/>
    <property type="match status" value="1"/>
</dbReference>
<protein>
    <recommendedName>
        <fullName evidence="4">Secreted protein (Por secretion system target)</fullName>
    </recommendedName>
</protein>
<evidence type="ECO:0000313" key="2">
    <source>
        <dbReference type="EMBL" id="PPK88157.1"/>
    </source>
</evidence>
<reference evidence="2 3" key="1">
    <citation type="submission" date="2018-02" db="EMBL/GenBank/DDBJ databases">
        <title>Genomic Encyclopedia of Archaeal and Bacterial Type Strains, Phase II (KMG-II): from individual species to whole genera.</title>
        <authorList>
            <person name="Goeker M."/>
        </authorList>
    </citation>
    <scope>NUCLEOTIDE SEQUENCE [LARGE SCALE GENOMIC DNA]</scope>
    <source>
        <strain evidence="2 3">DSM 29526</strain>
    </source>
</reference>
<evidence type="ECO:0000313" key="3">
    <source>
        <dbReference type="Proteomes" id="UP000237662"/>
    </source>
</evidence>
<dbReference type="RefSeq" id="WP_104418730.1">
    <property type="nucleotide sequence ID" value="NZ_PTJC01000005.1"/>
</dbReference>
<name>A0A2S6I9H5_9BACT</name>
<evidence type="ECO:0000256" key="1">
    <source>
        <dbReference type="SAM" id="SignalP"/>
    </source>
</evidence>
<dbReference type="EMBL" id="PTJC01000005">
    <property type="protein sequence ID" value="PPK88157.1"/>
    <property type="molecule type" value="Genomic_DNA"/>
</dbReference>
<dbReference type="AlphaFoldDB" id="A0A2S6I9H5"/>
<gene>
    <name evidence="2" type="ORF">CLV84_1122</name>
</gene>
<dbReference type="OrthoDB" id="1488710at2"/>
<feature type="signal peptide" evidence="1">
    <location>
        <begin position="1"/>
        <end position="18"/>
    </location>
</feature>
<feature type="chain" id="PRO_5015416303" description="Secreted protein (Por secretion system target)" evidence="1">
    <location>
        <begin position="19"/>
        <end position="756"/>
    </location>
</feature>
<dbReference type="Proteomes" id="UP000237662">
    <property type="component" value="Unassembled WGS sequence"/>
</dbReference>
<proteinExistence type="predicted"/>